<evidence type="ECO:0000259" key="3">
    <source>
        <dbReference type="PROSITE" id="PS51186"/>
    </source>
</evidence>
<dbReference type="KEGG" id="vas:GT360_06525"/>
<dbReference type="InterPro" id="IPR050680">
    <property type="entry name" value="YpeA/RimI_acetyltransf"/>
</dbReference>
<dbReference type="RefSeq" id="WP_164648094.1">
    <property type="nucleotide sequence ID" value="NZ_CP047475.1"/>
</dbReference>
<dbReference type="SUPFAM" id="SSF55729">
    <property type="entry name" value="Acyl-CoA N-acyltransferases (Nat)"/>
    <property type="match status" value="1"/>
</dbReference>
<dbReference type="Gene3D" id="3.40.630.30">
    <property type="match status" value="1"/>
</dbReference>
<reference evidence="4 5" key="1">
    <citation type="submission" date="2020-01" db="EMBL/GenBank/DDBJ databases">
        <title>Whole genome and functional gene identification of agarase of Vibrio HN897.</title>
        <authorList>
            <person name="Liu Y."/>
            <person name="Zhao Z."/>
        </authorList>
    </citation>
    <scope>NUCLEOTIDE SEQUENCE [LARGE SCALE GENOMIC DNA]</scope>
    <source>
        <strain evidence="4 5">HN897</strain>
    </source>
</reference>
<dbReference type="AlphaFoldDB" id="A0A7Z2T2S4"/>
<accession>A0A7Z2T2S4</accession>
<dbReference type="PANTHER" id="PTHR43420:SF47">
    <property type="entry name" value="N-ACETYLTRANSFERASE DOMAIN-CONTAINING PROTEIN"/>
    <property type="match status" value="1"/>
</dbReference>
<name>A0A7Z2T2S4_9VIBR</name>
<dbReference type="InterPro" id="IPR000182">
    <property type="entry name" value="GNAT_dom"/>
</dbReference>
<feature type="domain" description="N-acetyltransferase" evidence="3">
    <location>
        <begin position="3"/>
        <end position="156"/>
    </location>
</feature>
<keyword evidence="5" id="KW-1185">Reference proteome</keyword>
<keyword evidence="1 4" id="KW-0808">Transferase</keyword>
<dbReference type="InterPro" id="IPR016181">
    <property type="entry name" value="Acyl_CoA_acyltransferase"/>
</dbReference>
<evidence type="ECO:0000256" key="2">
    <source>
        <dbReference type="ARBA" id="ARBA00023315"/>
    </source>
</evidence>
<sequence>MEVQYKVLKAEDSRAYRELRLESLRKNPEAFGSDYQTQSQLSKLFFEEVLETGSRNHVVLGALCEGKLVGLCGLLSQGQAQSLELVQMFVAPECRGQSIGKALLSKAESILQSRHEDSLTLTVYTDNEAAIRSYESFGFTRVLQHDNEITMKFQPETS</sequence>
<dbReference type="GO" id="GO:0016747">
    <property type="term" value="F:acyltransferase activity, transferring groups other than amino-acyl groups"/>
    <property type="evidence" value="ECO:0007669"/>
    <property type="project" value="InterPro"/>
</dbReference>
<dbReference type="CDD" id="cd04301">
    <property type="entry name" value="NAT_SF"/>
    <property type="match status" value="1"/>
</dbReference>
<dbReference type="PANTHER" id="PTHR43420">
    <property type="entry name" value="ACETYLTRANSFERASE"/>
    <property type="match status" value="1"/>
</dbReference>
<evidence type="ECO:0000313" key="5">
    <source>
        <dbReference type="Proteomes" id="UP000464262"/>
    </source>
</evidence>
<dbReference type="Proteomes" id="UP000464262">
    <property type="component" value="Chromosome 1"/>
</dbReference>
<proteinExistence type="predicted"/>
<gene>
    <name evidence="4" type="ORF">GT360_06525</name>
</gene>
<evidence type="ECO:0000256" key="1">
    <source>
        <dbReference type="ARBA" id="ARBA00022679"/>
    </source>
</evidence>
<evidence type="ECO:0000313" key="4">
    <source>
        <dbReference type="EMBL" id="QIA63190.1"/>
    </source>
</evidence>
<dbReference type="PROSITE" id="PS51186">
    <property type="entry name" value="GNAT"/>
    <property type="match status" value="1"/>
</dbReference>
<dbReference type="EMBL" id="CP047475">
    <property type="protein sequence ID" value="QIA63190.1"/>
    <property type="molecule type" value="Genomic_DNA"/>
</dbReference>
<dbReference type="Pfam" id="PF00583">
    <property type="entry name" value="Acetyltransf_1"/>
    <property type="match status" value="1"/>
</dbReference>
<keyword evidence="2" id="KW-0012">Acyltransferase</keyword>
<protein>
    <submittedName>
        <fullName evidence="4">GNAT family N-acetyltransferase</fullName>
    </submittedName>
</protein>
<organism evidence="4 5">
    <name type="scientific">Vibrio astriarenae</name>
    <dbReference type="NCBI Taxonomy" id="1481923"/>
    <lineage>
        <taxon>Bacteria</taxon>
        <taxon>Pseudomonadati</taxon>
        <taxon>Pseudomonadota</taxon>
        <taxon>Gammaproteobacteria</taxon>
        <taxon>Vibrionales</taxon>
        <taxon>Vibrionaceae</taxon>
        <taxon>Vibrio</taxon>
    </lineage>
</organism>